<gene>
    <name evidence="1" type="ORF">G5B47_02075</name>
</gene>
<name>A0A6M1PF36_9BACL</name>
<evidence type="ECO:0000313" key="1">
    <source>
        <dbReference type="EMBL" id="NGM81194.1"/>
    </source>
</evidence>
<evidence type="ECO:0000313" key="2">
    <source>
        <dbReference type="Proteomes" id="UP000480151"/>
    </source>
</evidence>
<comment type="caution">
    <text evidence="1">The sequence shown here is derived from an EMBL/GenBank/DDBJ whole genome shotgun (WGS) entry which is preliminary data.</text>
</comment>
<proteinExistence type="predicted"/>
<dbReference type="Pfam" id="PF12691">
    <property type="entry name" value="Phage_tail_terminator_6"/>
    <property type="match status" value="1"/>
</dbReference>
<dbReference type="EMBL" id="JAAKGU010000001">
    <property type="protein sequence ID" value="NGM81194.1"/>
    <property type="molecule type" value="Genomic_DNA"/>
</dbReference>
<dbReference type="Proteomes" id="UP000480151">
    <property type="component" value="Unassembled WGS sequence"/>
</dbReference>
<keyword evidence="2" id="KW-1185">Reference proteome</keyword>
<sequence length="126" mass="13605">MAVTITIADTNALLRVLIPGFTFVGLEFSAANPDDCAYTRINGGDAPSEWTPKSYPSIQVVLRAKSALTAETKANAIYAALHGKAEFIIGTQRVVKCVAEQSAPWYLGKDESARSMYSLNFTLTTI</sequence>
<protein>
    <recommendedName>
        <fullName evidence="3">DUF3168 domain-containing protein</fullName>
    </recommendedName>
</protein>
<evidence type="ECO:0008006" key="3">
    <source>
        <dbReference type="Google" id="ProtNLM"/>
    </source>
</evidence>
<dbReference type="AlphaFoldDB" id="A0A6M1PF36"/>
<dbReference type="RefSeq" id="WP_165093767.1">
    <property type="nucleotide sequence ID" value="NZ_JAAKGU010000001.1"/>
</dbReference>
<reference evidence="1 2" key="1">
    <citation type="submission" date="2020-02" db="EMBL/GenBank/DDBJ databases">
        <authorList>
            <person name="Gao J."/>
            <person name="Sun J."/>
        </authorList>
    </citation>
    <scope>NUCLEOTIDE SEQUENCE [LARGE SCALE GENOMIC DNA]</scope>
    <source>
        <strain evidence="1 2">7124</strain>
    </source>
</reference>
<accession>A0A6M1PF36</accession>
<dbReference type="InterPro" id="IPR024411">
    <property type="entry name" value="Tail_terminator_phage"/>
</dbReference>
<organism evidence="1 2">
    <name type="scientific">Paenibacillus apii</name>
    <dbReference type="NCBI Taxonomy" id="1850370"/>
    <lineage>
        <taxon>Bacteria</taxon>
        <taxon>Bacillati</taxon>
        <taxon>Bacillota</taxon>
        <taxon>Bacilli</taxon>
        <taxon>Bacillales</taxon>
        <taxon>Paenibacillaceae</taxon>
        <taxon>Paenibacillus</taxon>
    </lineage>
</organism>